<name>A0A328KH37_9LACT</name>
<evidence type="ECO:0000259" key="5">
    <source>
        <dbReference type="Pfam" id="PF09588"/>
    </source>
</evidence>
<protein>
    <submittedName>
        <fullName evidence="6">Endonuclease</fullName>
    </submittedName>
</protein>
<dbReference type="InterPro" id="IPR011335">
    <property type="entry name" value="Restrct_endonuc-II-like"/>
</dbReference>
<dbReference type="Gene3D" id="3.90.320.10">
    <property type="match status" value="1"/>
</dbReference>
<proteinExistence type="predicted"/>
<dbReference type="GO" id="GO:0004519">
    <property type="term" value="F:endonuclease activity"/>
    <property type="evidence" value="ECO:0007669"/>
    <property type="project" value="UniProtKB-KW"/>
</dbReference>
<evidence type="ECO:0000256" key="4">
    <source>
        <dbReference type="ARBA" id="ARBA00022840"/>
    </source>
</evidence>
<evidence type="ECO:0000313" key="6">
    <source>
        <dbReference type="EMBL" id="RAN62208.1"/>
    </source>
</evidence>
<accession>A0A328KH37</accession>
<keyword evidence="1" id="KW-0547">Nucleotide-binding</keyword>
<keyword evidence="6" id="KW-0540">Nuclease</keyword>
<sequence>MNFKGFGVKKQDINVTANRHKYVGGSDVPTILGINQYKNQYELAREKMGIDEREFITNAYIQFGNQLEPQIREYINAVNDTQFVVDSYVDDQQHIRSNVDGIDKDKGILLEIKTHGKNPKQEVYEVQMQLYMYQTDTDMGWLAMYERPDDFDTEFDADRLVIKEIPRDDDKIEKILDAIETFWIRCEYLKEKPTMDKNEFMTVGTDMDKTIAKLNQYEPMIAHMKKELKKAEKIEKDLKDELYEKMTENNIKKMETPLLTVTRVLPSTYSRFDSKAFKKDHEDLYEQYQTESERKGHVRLLAKGD</sequence>
<dbReference type="GO" id="GO:0005524">
    <property type="term" value="F:ATP binding"/>
    <property type="evidence" value="ECO:0007669"/>
    <property type="project" value="UniProtKB-KW"/>
</dbReference>
<gene>
    <name evidence="6" type="ORF">B8A44_08015</name>
</gene>
<organism evidence="6 7">
    <name type="scientific">Dolosigranulum pigrum</name>
    <dbReference type="NCBI Taxonomy" id="29394"/>
    <lineage>
        <taxon>Bacteria</taxon>
        <taxon>Bacillati</taxon>
        <taxon>Bacillota</taxon>
        <taxon>Bacilli</taxon>
        <taxon>Lactobacillales</taxon>
        <taxon>Carnobacteriaceae</taxon>
        <taxon>Dolosigranulum</taxon>
    </lineage>
</organism>
<reference evidence="6 7" key="1">
    <citation type="submission" date="2017-03" db="EMBL/GenBank/DDBJ databases">
        <title>wgs assembly of Dolosigranulum pigrum KPL CDC strains.</title>
        <authorList>
            <person name="Brugger S.D."/>
            <person name="Pettigrew M."/>
            <person name="Kong Y."/>
            <person name="Lemon K.P."/>
        </authorList>
    </citation>
    <scope>NUCLEOTIDE SEQUENCE [LARGE SCALE GENOMIC DNA]</scope>
    <source>
        <strain evidence="6 7">KPL1931_CDC4294-98</strain>
    </source>
</reference>
<evidence type="ECO:0000256" key="3">
    <source>
        <dbReference type="ARBA" id="ARBA00022806"/>
    </source>
</evidence>
<keyword evidence="2" id="KW-0378">Hydrolase</keyword>
<dbReference type="RefSeq" id="WP_112790430.1">
    <property type="nucleotide sequence ID" value="NZ_NAQV01000026.1"/>
</dbReference>
<dbReference type="GO" id="GO:0016787">
    <property type="term" value="F:hydrolase activity"/>
    <property type="evidence" value="ECO:0007669"/>
    <property type="project" value="UniProtKB-KW"/>
</dbReference>
<evidence type="ECO:0000256" key="1">
    <source>
        <dbReference type="ARBA" id="ARBA00022741"/>
    </source>
</evidence>
<dbReference type="InterPro" id="IPR011604">
    <property type="entry name" value="PDDEXK-like_dom_sf"/>
</dbReference>
<keyword evidence="3" id="KW-0347">Helicase</keyword>
<dbReference type="EMBL" id="NAQV01000026">
    <property type="protein sequence ID" value="RAN62208.1"/>
    <property type="molecule type" value="Genomic_DNA"/>
</dbReference>
<dbReference type="Proteomes" id="UP000249099">
    <property type="component" value="Unassembled WGS sequence"/>
</dbReference>
<keyword evidence="6" id="KW-0255">Endonuclease</keyword>
<keyword evidence="4" id="KW-0067">ATP-binding</keyword>
<dbReference type="Pfam" id="PF09588">
    <property type="entry name" value="YqaJ"/>
    <property type="match status" value="1"/>
</dbReference>
<evidence type="ECO:0000256" key="2">
    <source>
        <dbReference type="ARBA" id="ARBA00022801"/>
    </source>
</evidence>
<dbReference type="SUPFAM" id="SSF52980">
    <property type="entry name" value="Restriction endonuclease-like"/>
    <property type="match status" value="1"/>
</dbReference>
<feature type="domain" description="YqaJ viral recombinase" evidence="5">
    <location>
        <begin position="18"/>
        <end position="136"/>
    </location>
</feature>
<evidence type="ECO:0000313" key="7">
    <source>
        <dbReference type="Proteomes" id="UP000249099"/>
    </source>
</evidence>
<comment type="caution">
    <text evidence="6">The sequence shown here is derived from an EMBL/GenBank/DDBJ whole genome shotgun (WGS) entry which is preliminary data.</text>
</comment>
<dbReference type="GO" id="GO:0004386">
    <property type="term" value="F:helicase activity"/>
    <property type="evidence" value="ECO:0007669"/>
    <property type="project" value="UniProtKB-KW"/>
</dbReference>
<dbReference type="AlphaFoldDB" id="A0A328KH37"/>
<dbReference type="InterPro" id="IPR019080">
    <property type="entry name" value="YqaJ_viral_recombinase"/>
</dbReference>